<protein>
    <submittedName>
        <fullName evidence="2">Uncharacterized protein</fullName>
    </submittedName>
</protein>
<feature type="signal peptide" evidence="1">
    <location>
        <begin position="1"/>
        <end position="19"/>
    </location>
</feature>
<sequence length="122" mass="13767">VGFSHFLLLLLLHSDKTPGTWLWTERSCKRPRGLALKEWGSRPACFQPIFPIFSDLSFLSLPAPHPLWVCLDCILGMLLWSIADVQGLPKWQLDGNTVVCAVIPLDAFPKVFCASCIHFFKK</sequence>
<feature type="chain" id="PRO_5021437997" evidence="1">
    <location>
        <begin position="20"/>
        <end position="122"/>
    </location>
</feature>
<accession>A0A4X1UV62</accession>
<dbReference type="Proteomes" id="UP000314985">
    <property type="component" value="Chromosome 9"/>
</dbReference>
<evidence type="ECO:0000313" key="2">
    <source>
        <dbReference type="Ensembl" id="ENSSSCP00070032603.1"/>
    </source>
</evidence>
<organism evidence="2 3">
    <name type="scientific">Sus scrofa</name>
    <name type="common">Pig</name>
    <dbReference type="NCBI Taxonomy" id="9823"/>
    <lineage>
        <taxon>Eukaryota</taxon>
        <taxon>Metazoa</taxon>
        <taxon>Chordata</taxon>
        <taxon>Craniata</taxon>
        <taxon>Vertebrata</taxon>
        <taxon>Euteleostomi</taxon>
        <taxon>Mammalia</taxon>
        <taxon>Eutheria</taxon>
        <taxon>Laurasiatheria</taxon>
        <taxon>Artiodactyla</taxon>
        <taxon>Suina</taxon>
        <taxon>Suidae</taxon>
        <taxon>Sus</taxon>
    </lineage>
</organism>
<reference evidence="2 3" key="1">
    <citation type="submission" date="2017-08" db="EMBL/GenBank/DDBJ databases">
        <title>USMARCv1.0.</title>
        <authorList>
            <person name="Hannum G.I."/>
            <person name="Koren S."/>
            <person name="Schroeder S.G."/>
            <person name="Chin S.C."/>
            <person name="Nonneman D.J."/>
            <person name="Becker S.A."/>
            <person name="Rosen B.D."/>
            <person name="Bickhart D.M."/>
            <person name="Putnam N.H."/>
            <person name="Green R.E."/>
            <person name="Tuggle C.K."/>
            <person name="Liu H."/>
            <person name="Rohrer G.A."/>
            <person name="Warr A."/>
            <person name="Hall R."/>
            <person name="Kim K."/>
            <person name="Hume D.A."/>
            <person name="Talbot R."/>
            <person name="Chow W."/>
            <person name="Howe K."/>
            <person name="Schwartz A.S."/>
            <person name="Watson M."/>
            <person name="Archibald A.L."/>
            <person name="Phillippy A.M."/>
            <person name="Smith T.P.L."/>
        </authorList>
    </citation>
    <scope>NUCLEOTIDE SEQUENCE [LARGE SCALE GENOMIC DNA]</scope>
</reference>
<dbReference type="AlphaFoldDB" id="A0A4X1UV62"/>
<dbReference type="Ensembl" id="ENSSSCT00070038937.1">
    <property type="protein sequence ID" value="ENSSSCP00070032603.1"/>
    <property type="gene ID" value="ENSSSCG00070019689.1"/>
</dbReference>
<name>A0A4X1UV62_PIG</name>
<reference evidence="2" key="2">
    <citation type="submission" date="2025-08" db="UniProtKB">
        <authorList>
            <consortium name="Ensembl"/>
        </authorList>
    </citation>
    <scope>IDENTIFICATION</scope>
</reference>
<proteinExistence type="predicted"/>
<evidence type="ECO:0000313" key="3">
    <source>
        <dbReference type="Proteomes" id="UP000314985"/>
    </source>
</evidence>
<keyword evidence="1" id="KW-0732">Signal</keyword>
<evidence type="ECO:0000256" key="1">
    <source>
        <dbReference type="SAM" id="SignalP"/>
    </source>
</evidence>